<dbReference type="PANTHER" id="PTHR13693">
    <property type="entry name" value="CLASS II AMINOTRANSFERASE/8-AMINO-7-OXONONANOATE SYNTHASE"/>
    <property type="match status" value="1"/>
</dbReference>
<evidence type="ECO:0000259" key="13">
    <source>
        <dbReference type="Pfam" id="PF00155"/>
    </source>
</evidence>
<evidence type="ECO:0000256" key="10">
    <source>
        <dbReference type="ARBA" id="ARBA00033381"/>
    </source>
</evidence>
<evidence type="ECO:0000256" key="5">
    <source>
        <dbReference type="ARBA" id="ARBA00013187"/>
    </source>
</evidence>
<sequence length="375" mass="38460">MAFGWIDEQVELRRTAGLVRTLRPRPADTPLLDLASNDYLGLARHPEVTEGAARAARTWGGGATGSRLVTGTTELHTELERELAEFCGFEAALVFSSGYAANLAAVTALAPHGSLVVSDAGNHASLIDGCRLARGATQVVAHRDPDAVRKALDGHEGPAVAVSDTVFSVDGDAAPLSALAEACREHGAGLVLDDAHGLGVLGDGGRGAPQAAGIAGDEDVVVTVTLSKSLGSQGGAVLGPSRVIGHLVNAARTFIFDTGLAPAAAGAALAALRLLRREPGRAARAAEVARDLHARLTAAGLEAVRPDAAVVSVRAPSPEQAVRWAADCRTAGLSVGCFRPPSVPDGISRLRLTARADLSGAEIERAVRVIGEMRP</sequence>
<dbReference type="PANTHER" id="PTHR13693:SF100">
    <property type="entry name" value="8-AMINO-7-OXONONANOATE SYNTHASE"/>
    <property type="match status" value="1"/>
</dbReference>
<evidence type="ECO:0000256" key="9">
    <source>
        <dbReference type="ARBA" id="ARBA00032610"/>
    </source>
</evidence>
<organism evidence="14">
    <name type="scientific">Streptomyces althioticus</name>
    <dbReference type="NCBI Taxonomy" id="83380"/>
    <lineage>
        <taxon>Bacteria</taxon>
        <taxon>Bacillati</taxon>
        <taxon>Actinomycetota</taxon>
        <taxon>Actinomycetes</taxon>
        <taxon>Kitasatosporales</taxon>
        <taxon>Streptomycetaceae</taxon>
        <taxon>Streptomyces</taxon>
        <taxon>Streptomyces althioticus group</taxon>
    </lineage>
</organism>
<evidence type="ECO:0000256" key="8">
    <source>
        <dbReference type="ARBA" id="ARBA00022898"/>
    </source>
</evidence>
<name>A0ABZ1YC88_9ACTN</name>
<evidence type="ECO:0000256" key="6">
    <source>
        <dbReference type="ARBA" id="ARBA00022679"/>
    </source>
</evidence>
<protein>
    <recommendedName>
        <fullName evidence="5">8-amino-7-oxononanoate synthase</fullName>
        <ecNumber evidence="5">2.3.1.47</ecNumber>
    </recommendedName>
    <alternativeName>
        <fullName evidence="9">7-keto-8-amino-pelargonic acid synthase</fullName>
    </alternativeName>
    <alternativeName>
        <fullName evidence="10">8-amino-7-ketopelargonate synthase</fullName>
    </alternativeName>
</protein>
<dbReference type="InterPro" id="IPR015421">
    <property type="entry name" value="PyrdxlP-dep_Trfase_major"/>
</dbReference>
<keyword evidence="6" id="KW-0808">Transferase</keyword>
<comment type="pathway">
    <text evidence="2">Cofactor biosynthesis; biotin biosynthesis.</text>
</comment>
<keyword evidence="7" id="KW-0093">Biotin biosynthesis</keyword>
<proteinExistence type="inferred from homology"/>
<evidence type="ECO:0000256" key="1">
    <source>
        <dbReference type="ARBA" id="ARBA00001933"/>
    </source>
</evidence>
<accession>A0ABZ1YC88</accession>
<gene>
    <name evidence="14" type="ORF">OIE82_30115</name>
</gene>
<comment type="cofactor">
    <cofactor evidence="1 12">
        <name>pyridoxal 5'-phosphate</name>
        <dbReference type="ChEBI" id="CHEBI:597326"/>
    </cofactor>
</comment>
<evidence type="ECO:0000313" key="14">
    <source>
        <dbReference type="EMBL" id="WUU57175.1"/>
    </source>
</evidence>
<comment type="catalytic activity">
    <reaction evidence="11">
        <text>6-carboxyhexanoyl-[ACP] + L-alanine + H(+) = (8S)-8-amino-7-oxononanoate + holo-[ACP] + CO2</text>
        <dbReference type="Rhea" id="RHEA:42288"/>
        <dbReference type="Rhea" id="RHEA-COMP:9685"/>
        <dbReference type="Rhea" id="RHEA-COMP:9955"/>
        <dbReference type="ChEBI" id="CHEBI:15378"/>
        <dbReference type="ChEBI" id="CHEBI:16526"/>
        <dbReference type="ChEBI" id="CHEBI:57972"/>
        <dbReference type="ChEBI" id="CHEBI:64479"/>
        <dbReference type="ChEBI" id="CHEBI:78846"/>
        <dbReference type="ChEBI" id="CHEBI:149468"/>
        <dbReference type="EC" id="2.3.1.47"/>
    </reaction>
</comment>
<feature type="domain" description="Aminotransferase class I/classII large" evidence="13">
    <location>
        <begin position="30"/>
        <end position="370"/>
    </location>
</feature>
<evidence type="ECO:0000256" key="7">
    <source>
        <dbReference type="ARBA" id="ARBA00022756"/>
    </source>
</evidence>
<dbReference type="RefSeq" id="WP_359576733.1">
    <property type="nucleotide sequence ID" value="NZ_CP109207.1"/>
</dbReference>
<keyword evidence="8 12" id="KW-0663">Pyridoxal phosphate</keyword>
<dbReference type="Pfam" id="PF00155">
    <property type="entry name" value="Aminotran_1_2"/>
    <property type="match status" value="1"/>
</dbReference>
<dbReference type="PROSITE" id="PS00599">
    <property type="entry name" value="AA_TRANSFER_CLASS_2"/>
    <property type="match status" value="1"/>
</dbReference>
<reference evidence="14" key="1">
    <citation type="submission" date="2022-10" db="EMBL/GenBank/DDBJ databases">
        <title>The complete genomes of actinobacterial strains from the NBC collection.</title>
        <authorList>
            <person name="Joergensen T.S."/>
            <person name="Alvarez Arevalo M."/>
            <person name="Sterndorff E.B."/>
            <person name="Faurdal D."/>
            <person name="Vuksanovic O."/>
            <person name="Mourched A.-S."/>
            <person name="Charusanti P."/>
            <person name="Shaw S."/>
            <person name="Blin K."/>
            <person name="Weber T."/>
        </authorList>
    </citation>
    <scope>NUCLEOTIDE SEQUENCE [LARGE SCALE GENOMIC DNA]</scope>
    <source>
        <strain evidence="14">NBC 01686</strain>
    </source>
</reference>
<comment type="similarity">
    <text evidence="3">Belongs to the class-II pyridoxal-phosphate-dependent aminotransferase family. BioF subfamily.</text>
</comment>
<dbReference type="EMBL" id="CP109207">
    <property type="protein sequence ID" value="WUU57175.1"/>
    <property type="molecule type" value="Genomic_DNA"/>
</dbReference>
<dbReference type="SUPFAM" id="SSF53383">
    <property type="entry name" value="PLP-dependent transferases"/>
    <property type="match status" value="1"/>
</dbReference>
<dbReference type="InterPro" id="IPR001917">
    <property type="entry name" value="Aminotrans_II_pyridoxalP_BS"/>
</dbReference>
<evidence type="ECO:0000256" key="4">
    <source>
        <dbReference type="ARBA" id="ARBA00011738"/>
    </source>
</evidence>
<dbReference type="Gene3D" id="3.40.640.10">
    <property type="entry name" value="Type I PLP-dependent aspartate aminotransferase-like (Major domain)"/>
    <property type="match status" value="1"/>
</dbReference>
<dbReference type="InterPro" id="IPR004839">
    <property type="entry name" value="Aminotransferase_I/II_large"/>
</dbReference>
<evidence type="ECO:0000256" key="2">
    <source>
        <dbReference type="ARBA" id="ARBA00004746"/>
    </source>
</evidence>
<comment type="subunit">
    <text evidence="4">Homodimer.</text>
</comment>
<evidence type="ECO:0000256" key="3">
    <source>
        <dbReference type="ARBA" id="ARBA00010008"/>
    </source>
</evidence>
<evidence type="ECO:0000256" key="11">
    <source>
        <dbReference type="ARBA" id="ARBA00047715"/>
    </source>
</evidence>
<dbReference type="EC" id="2.3.1.47" evidence="5"/>
<dbReference type="Gene3D" id="3.90.1150.10">
    <property type="entry name" value="Aspartate Aminotransferase, domain 1"/>
    <property type="match status" value="1"/>
</dbReference>
<dbReference type="InterPro" id="IPR015422">
    <property type="entry name" value="PyrdxlP-dep_Trfase_small"/>
</dbReference>
<evidence type="ECO:0000256" key="12">
    <source>
        <dbReference type="RuleBase" id="RU003693"/>
    </source>
</evidence>
<dbReference type="InterPro" id="IPR050087">
    <property type="entry name" value="AON_synthase_class-II"/>
</dbReference>
<dbReference type="InterPro" id="IPR015424">
    <property type="entry name" value="PyrdxlP-dep_Trfase"/>
</dbReference>